<feature type="domain" description="Acyl-CoA thioesterase-like C-terminal" evidence="3">
    <location>
        <begin position="163"/>
        <end position="252"/>
    </location>
</feature>
<dbReference type="InterPro" id="IPR049450">
    <property type="entry name" value="ACOT8-like_C"/>
</dbReference>
<sequence>MADDIAFFTHQGDTLVPTPLACSMWSDDQMHGVALSGALARAAEACLATAGRTDLRPARWTVDLFKPARMIPCSFATEVVREGSRICLVDVTMTQEGRRVARASATFLKPTESAPGEVWTPLEHPEPPPLDVAPPTDQPRVPFFRSEVGWSQNFTEHQNADRKASWNSGIPVVADEPFTGFQAAAAAADGGSMVTNWGANGVEYINTDIAMTLAREPVGVEIGLEATDRVERDGIAVGTATMFDREGPLGTVIVAALANARRTVNFAQVEYTDDGERRTVEQ</sequence>
<evidence type="ECO:0000256" key="1">
    <source>
        <dbReference type="SAM" id="MobiDB-lite"/>
    </source>
</evidence>
<dbReference type="InterPro" id="IPR029069">
    <property type="entry name" value="HotDog_dom_sf"/>
</dbReference>
<gene>
    <name evidence="4" type="ORF">ACFPKY_02750</name>
</gene>
<dbReference type="Pfam" id="PF20789">
    <property type="entry name" value="4HBT_3C"/>
    <property type="match status" value="1"/>
</dbReference>
<evidence type="ECO:0000259" key="3">
    <source>
        <dbReference type="Pfam" id="PF20789"/>
    </source>
</evidence>
<dbReference type="SUPFAM" id="SSF54637">
    <property type="entry name" value="Thioesterase/thiol ester dehydrase-isomerase"/>
    <property type="match status" value="1"/>
</dbReference>
<dbReference type="RefSeq" id="WP_379187143.1">
    <property type="nucleotide sequence ID" value="NZ_BAABFQ010000006.1"/>
</dbReference>
<dbReference type="InterPro" id="IPR049449">
    <property type="entry name" value="TesB_ACOT8-like_N"/>
</dbReference>
<accession>A0ABW0MUI8</accession>
<dbReference type="InterPro" id="IPR042171">
    <property type="entry name" value="Acyl-CoA_hotdog"/>
</dbReference>
<dbReference type="Gene3D" id="2.40.160.210">
    <property type="entry name" value="Acyl-CoA thioesterase, double hotdog domain"/>
    <property type="match status" value="1"/>
</dbReference>
<reference evidence="5" key="1">
    <citation type="journal article" date="2019" name="Int. J. Syst. Evol. Microbiol.">
        <title>The Global Catalogue of Microorganisms (GCM) 10K type strain sequencing project: providing services to taxonomists for standard genome sequencing and annotation.</title>
        <authorList>
            <consortium name="The Broad Institute Genomics Platform"/>
            <consortium name="The Broad Institute Genome Sequencing Center for Infectious Disease"/>
            <person name="Wu L."/>
            <person name="Ma J."/>
        </authorList>
    </citation>
    <scope>NUCLEOTIDE SEQUENCE [LARGE SCALE GENOMIC DNA]</scope>
    <source>
        <strain evidence="5">KACC 13778</strain>
    </source>
</reference>
<protein>
    <submittedName>
        <fullName evidence="4">Acyl-CoA thioesterase domain-containing protein</fullName>
    </submittedName>
</protein>
<organism evidence="4 5">
    <name type="scientific">Nocardioides caricicola</name>
    <dbReference type="NCBI Taxonomy" id="634770"/>
    <lineage>
        <taxon>Bacteria</taxon>
        <taxon>Bacillati</taxon>
        <taxon>Actinomycetota</taxon>
        <taxon>Actinomycetes</taxon>
        <taxon>Propionibacteriales</taxon>
        <taxon>Nocardioidaceae</taxon>
        <taxon>Nocardioides</taxon>
    </lineage>
</organism>
<dbReference type="Pfam" id="PF13622">
    <property type="entry name" value="4HBT_3"/>
    <property type="match status" value="1"/>
</dbReference>
<comment type="caution">
    <text evidence="4">The sequence shown here is derived from an EMBL/GenBank/DDBJ whole genome shotgun (WGS) entry which is preliminary data.</text>
</comment>
<evidence type="ECO:0000313" key="4">
    <source>
        <dbReference type="EMBL" id="MFC5491999.1"/>
    </source>
</evidence>
<feature type="domain" description="Acyl-CoA thioesterase-like N-terminal HotDog" evidence="2">
    <location>
        <begin position="25"/>
        <end position="107"/>
    </location>
</feature>
<dbReference type="EMBL" id="JBHSMD010000001">
    <property type="protein sequence ID" value="MFC5491999.1"/>
    <property type="molecule type" value="Genomic_DNA"/>
</dbReference>
<name>A0ABW0MUI8_9ACTN</name>
<keyword evidence="5" id="KW-1185">Reference proteome</keyword>
<feature type="region of interest" description="Disordered" evidence="1">
    <location>
        <begin position="112"/>
        <end position="131"/>
    </location>
</feature>
<dbReference type="Proteomes" id="UP001595956">
    <property type="component" value="Unassembled WGS sequence"/>
</dbReference>
<evidence type="ECO:0000259" key="2">
    <source>
        <dbReference type="Pfam" id="PF13622"/>
    </source>
</evidence>
<proteinExistence type="predicted"/>
<evidence type="ECO:0000313" key="5">
    <source>
        <dbReference type="Proteomes" id="UP001595956"/>
    </source>
</evidence>